<dbReference type="SUPFAM" id="SSF160272">
    <property type="entry name" value="Shew3726-like"/>
    <property type="match status" value="1"/>
</dbReference>
<keyword evidence="2" id="KW-1185">Reference proteome</keyword>
<organism evidence="1 2">
    <name type="scientific">Paraburkholderia bengalensis</name>
    <dbReference type="NCBI Taxonomy" id="2747562"/>
    <lineage>
        <taxon>Bacteria</taxon>
        <taxon>Pseudomonadati</taxon>
        <taxon>Pseudomonadota</taxon>
        <taxon>Betaproteobacteria</taxon>
        <taxon>Burkholderiales</taxon>
        <taxon>Burkholderiaceae</taxon>
        <taxon>Paraburkholderia</taxon>
    </lineage>
</organism>
<proteinExistence type="predicted"/>
<gene>
    <name evidence="1" type="ORF">H3V53_00360</name>
</gene>
<dbReference type="EMBL" id="JACFYJ010000001">
    <property type="protein sequence ID" value="MEI5995718.1"/>
    <property type="molecule type" value="Genomic_DNA"/>
</dbReference>
<evidence type="ECO:0000313" key="1">
    <source>
        <dbReference type="EMBL" id="MEI5995718.1"/>
    </source>
</evidence>
<sequence>MTKAKTMINFPNPTRVHDESRHCVYFWGYDNAREIVFQIDDVVLAKLNPSKDGDESSLLAAFDRNRDEILAFARTVYKGGPQNRYIVCPDQLH</sequence>
<reference evidence="1 2" key="1">
    <citation type="journal article" date="2022" name="Arch. Microbiol.">
        <title>Paraburkholderia bengalensis sp. nov. isolated from roots of Oryza sativa, IR64.</title>
        <authorList>
            <person name="Nag P."/>
            <person name="Mondal N."/>
            <person name="Sarkar J."/>
            <person name="Das S."/>
        </authorList>
    </citation>
    <scope>NUCLEOTIDE SEQUENCE [LARGE SCALE GENOMIC DNA]</scope>
    <source>
        <strain evidence="1 2">IR64_4_BI</strain>
    </source>
</reference>
<dbReference type="RefSeq" id="WP_336596189.1">
    <property type="nucleotide sequence ID" value="NZ_JACFYJ010000001.1"/>
</dbReference>
<evidence type="ECO:0000313" key="2">
    <source>
        <dbReference type="Proteomes" id="UP001386437"/>
    </source>
</evidence>
<accession>A0ABU8IK37</accession>
<dbReference type="InterPro" id="IPR009962">
    <property type="entry name" value="DUF1488"/>
</dbReference>
<name>A0ABU8IK37_9BURK</name>
<comment type="caution">
    <text evidence="1">The sequence shown here is derived from an EMBL/GenBank/DDBJ whole genome shotgun (WGS) entry which is preliminary data.</text>
</comment>
<dbReference type="InterPro" id="IPR036692">
    <property type="entry name" value="Shew3726-like_sf"/>
</dbReference>
<dbReference type="Pfam" id="PF07369">
    <property type="entry name" value="DUF1488"/>
    <property type="match status" value="1"/>
</dbReference>
<protein>
    <submittedName>
        <fullName evidence="1">DUF1488 domain-containing protein</fullName>
    </submittedName>
</protein>
<dbReference type="Proteomes" id="UP001386437">
    <property type="component" value="Unassembled WGS sequence"/>
</dbReference>